<dbReference type="InterPro" id="IPR051052">
    <property type="entry name" value="Diverse_substrate_MTase"/>
</dbReference>
<protein>
    <submittedName>
        <fullName evidence="6">Class I SAM-dependent methyltransferase</fullName>
        <ecNumber evidence="6">2.1.1.-</ecNumber>
    </submittedName>
</protein>
<comment type="caution">
    <text evidence="6">The sequence shown here is derived from an EMBL/GenBank/DDBJ whole genome shotgun (WGS) entry which is preliminary data.</text>
</comment>
<keyword evidence="2 6" id="KW-0489">Methyltransferase</keyword>
<evidence type="ECO:0000256" key="3">
    <source>
        <dbReference type="ARBA" id="ARBA00022679"/>
    </source>
</evidence>
<evidence type="ECO:0000259" key="5">
    <source>
        <dbReference type="Pfam" id="PF08241"/>
    </source>
</evidence>
<feature type="region of interest" description="Disordered" evidence="4">
    <location>
        <begin position="165"/>
        <end position="185"/>
    </location>
</feature>
<dbReference type="PANTHER" id="PTHR44942:SF4">
    <property type="entry name" value="METHYLTRANSFERASE TYPE 11 DOMAIN-CONTAINING PROTEIN"/>
    <property type="match status" value="1"/>
</dbReference>
<dbReference type="Gene3D" id="3.40.50.150">
    <property type="entry name" value="Vaccinia Virus protein VP39"/>
    <property type="match status" value="1"/>
</dbReference>
<keyword evidence="3 6" id="KW-0808">Transferase</keyword>
<name>A0ABV8HQZ2_9ACTN</name>
<dbReference type="GO" id="GO:0032259">
    <property type="term" value="P:methylation"/>
    <property type="evidence" value="ECO:0007669"/>
    <property type="project" value="UniProtKB-KW"/>
</dbReference>
<proteinExistence type="inferred from homology"/>
<dbReference type="InterPro" id="IPR029063">
    <property type="entry name" value="SAM-dependent_MTases_sf"/>
</dbReference>
<evidence type="ECO:0000313" key="7">
    <source>
        <dbReference type="Proteomes" id="UP001595765"/>
    </source>
</evidence>
<feature type="domain" description="Methyltransferase type 11" evidence="5">
    <location>
        <begin position="46"/>
        <end position="137"/>
    </location>
</feature>
<dbReference type="EMBL" id="JBHSBB010000014">
    <property type="protein sequence ID" value="MFC4034463.1"/>
    <property type="molecule type" value="Genomic_DNA"/>
</dbReference>
<dbReference type="PANTHER" id="PTHR44942">
    <property type="entry name" value="METHYLTRANSF_11 DOMAIN-CONTAINING PROTEIN"/>
    <property type="match status" value="1"/>
</dbReference>
<evidence type="ECO:0000256" key="4">
    <source>
        <dbReference type="SAM" id="MobiDB-lite"/>
    </source>
</evidence>
<dbReference type="InterPro" id="IPR013216">
    <property type="entry name" value="Methyltransf_11"/>
</dbReference>
<dbReference type="Proteomes" id="UP001595765">
    <property type="component" value="Unassembled WGS sequence"/>
</dbReference>
<dbReference type="GO" id="GO:0008168">
    <property type="term" value="F:methyltransferase activity"/>
    <property type="evidence" value="ECO:0007669"/>
    <property type="project" value="UniProtKB-KW"/>
</dbReference>
<evidence type="ECO:0000313" key="6">
    <source>
        <dbReference type="EMBL" id="MFC4034463.1"/>
    </source>
</evidence>
<evidence type="ECO:0000256" key="1">
    <source>
        <dbReference type="ARBA" id="ARBA00008361"/>
    </source>
</evidence>
<dbReference type="SUPFAM" id="SSF53335">
    <property type="entry name" value="S-adenosyl-L-methionine-dependent methyltransferases"/>
    <property type="match status" value="1"/>
</dbReference>
<dbReference type="EC" id="2.1.1.-" evidence="6"/>
<dbReference type="CDD" id="cd02440">
    <property type="entry name" value="AdoMet_MTases"/>
    <property type="match status" value="1"/>
</dbReference>
<dbReference type="Pfam" id="PF08241">
    <property type="entry name" value="Methyltransf_11"/>
    <property type="match status" value="1"/>
</dbReference>
<gene>
    <name evidence="6" type="ORF">ACFO3J_23730</name>
</gene>
<comment type="similarity">
    <text evidence="1">Belongs to the methyltransferase superfamily.</text>
</comment>
<reference evidence="7" key="1">
    <citation type="journal article" date="2019" name="Int. J. Syst. Evol. Microbiol.">
        <title>The Global Catalogue of Microorganisms (GCM) 10K type strain sequencing project: providing services to taxonomists for standard genome sequencing and annotation.</title>
        <authorList>
            <consortium name="The Broad Institute Genomics Platform"/>
            <consortium name="The Broad Institute Genome Sequencing Center for Infectious Disease"/>
            <person name="Wu L."/>
            <person name="Ma J."/>
        </authorList>
    </citation>
    <scope>NUCLEOTIDE SEQUENCE [LARGE SCALE GENOMIC DNA]</scope>
    <source>
        <strain evidence="7">CGMCC 4.7237</strain>
    </source>
</reference>
<keyword evidence="7" id="KW-1185">Reference proteome</keyword>
<sequence>MTKTPASERRRSFDGAVEIYHEIRPGYPAPMFADLFRLLPARPAILEVGPGTGQATRDLLGRGATVHAVEIGPAMAAKLCEALPSPALTVTVGDFEQIDVGEDRFDAVFSATAYHWISQKAQVDKPASILRPGGVLAVVDLNQVTSLDDKGFFAAVQPVFVRHGQGHVGPQAPERNAVDPPIRRALSDDPRFTDVKVRAYDWNQTYTAAEYRKLMLSNSTMQMMTASARQPLLDDIEDFVRQQFDDQVTRPLVVTLTTATVM</sequence>
<evidence type="ECO:0000256" key="2">
    <source>
        <dbReference type="ARBA" id="ARBA00022603"/>
    </source>
</evidence>
<organism evidence="6 7">
    <name type="scientific">Streptomyces polygonati</name>
    <dbReference type="NCBI Taxonomy" id="1617087"/>
    <lineage>
        <taxon>Bacteria</taxon>
        <taxon>Bacillati</taxon>
        <taxon>Actinomycetota</taxon>
        <taxon>Actinomycetes</taxon>
        <taxon>Kitasatosporales</taxon>
        <taxon>Streptomycetaceae</taxon>
        <taxon>Streptomyces</taxon>
    </lineage>
</organism>
<dbReference type="RefSeq" id="WP_386432613.1">
    <property type="nucleotide sequence ID" value="NZ_JBHSBB010000014.1"/>
</dbReference>
<accession>A0ABV8HQZ2</accession>